<evidence type="ECO:0000313" key="6">
    <source>
        <dbReference type="EMBL" id="KAG7383929.1"/>
    </source>
</evidence>
<dbReference type="AlphaFoldDB" id="A0A8T1VV70"/>
<feature type="signal peptide" evidence="5">
    <location>
        <begin position="1"/>
        <end position="22"/>
    </location>
</feature>
<dbReference type="InterPro" id="IPR031825">
    <property type="entry name" value="RXLR"/>
</dbReference>
<evidence type="ECO:0000256" key="4">
    <source>
        <dbReference type="ARBA" id="ARBA00022729"/>
    </source>
</evidence>
<comment type="function">
    <text evidence="5">Effector that suppresses plant defense responses during pathogen infection.</text>
</comment>
<evidence type="ECO:0000256" key="5">
    <source>
        <dbReference type="RuleBase" id="RU367124"/>
    </source>
</evidence>
<keyword evidence="7" id="KW-1185">Reference proteome</keyword>
<gene>
    <name evidence="6" type="ORF">PHYPSEUDO_003181</name>
</gene>
<evidence type="ECO:0000256" key="3">
    <source>
        <dbReference type="ARBA" id="ARBA00022525"/>
    </source>
</evidence>
<accession>A0A8T1VV70</accession>
<evidence type="ECO:0000256" key="1">
    <source>
        <dbReference type="ARBA" id="ARBA00004613"/>
    </source>
</evidence>
<keyword evidence="3 5" id="KW-0964">Secreted</keyword>
<name>A0A8T1VV70_9STRA</name>
<evidence type="ECO:0000256" key="2">
    <source>
        <dbReference type="ARBA" id="ARBA00010400"/>
    </source>
</evidence>
<evidence type="ECO:0000313" key="7">
    <source>
        <dbReference type="Proteomes" id="UP000694044"/>
    </source>
</evidence>
<feature type="chain" id="PRO_5044988629" description="RxLR effector protein" evidence="5">
    <location>
        <begin position="23"/>
        <end position="200"/>
    </location>
</feature>
<dbReference type="EMBL" id="JAGDFM010000162">
    <property type="protein sequence ID" value="KAG7383929.1"/>
    <property type="molecule type" value="Genomic_DNA"/>
</dbReference>
<comment type="similarity">
    <text evidence="2 5">Belongs to the RxLR effector family.</text>
</comment>
<protein>
    <recommendedName>
        <fullName evidence="5">RxLR effector protein</fullName>
    </recommendedName>
</protein>
<dbReference type="Pfam" id="PF16810">
    <property type="entry name" value="RXLR"/>
    <property type="match status" value="1"/>
</dbReference>
<proteinExistence type="inferred from homology"/>
<dbReference type="Proteomes" id="UP000694044">
    <property type="component" value="Unassembled WGS sequence"/>
</dbReference>
<organism evidence="6 7">
    <name type="scientific">Phytophthora pseudosyringae</name>
    <dbReference type="NCBI Taxonomy" id="221518"/>
    <lineage>
        <taxon>Eukaryota</taxon>
        <taxon>Sar</taxon>
        <taxon>Stramenopiles</taxon>
        <taxon>Oomycota</taxon>
        <taxon>Peronosporomycetes</taxon>
        <taxon>Peronosporales</taxon>
        <taxon>Peronosporaceae</taxon>
        <taxon>Phytophthora</taxon>
    </lineage>
</organism>
<comment type="domain">
    <text evidence="5">The RxLR-dEER motif acts to carry the protein into the host cell cytoplasm through binding to cell surface phosphatidylinositol-3-phosphate.</text>
</comment>
<dbReference type="OrthoDB" id="127608at2759"/>
<reference evidence="6" key="1">
    <citation type="submission" date="2021-02" db="EMBL/GenBank/DDBJ databases">
        <authorList>
            <person name="Palmer J.M."/>
        </authorList>
    </citation>
    <scope>NUCLEOTIDE SEQUENCE</scope>
    <source>
        <strain evidence="6">SCRP734</strain>
    </source>
</reference>
<keyword evidence="4 5" id="KW-0732">Signal</keyword>
<sequence length="200" mass="22355">MHLRSAVLVLLLIAVFADCTVANSVAADRRDVSSKRFLRTEDKSTNFINSGDVASKLDEERKIGAAGVFGTVVKAMRVQAKLNIMLGRGFSPAKVIKKLKITSLNDKNFNNFARYYARYIVKYPKKAATIPATAEDAAMAVKMKQWVKERVFPQQAAQKMLAFGQKNPQKYVPQYMSLWTANQANLAAKVKIKYVKEATM</sequence>
<comment type="subcellular location">
    <subcellularLocation>
        <location evidence="1 5">Secreted</location>
    </subcellularLocation>
</comment>
<comment type="caution">
    <text evidence="6">The sequence shown here is derived from an EMBL/GenBank/DDBJ whole genome shotgun (WGS) entry which is preliminary data.</text>
</comment>